<keyword evidence="2" id="KW-1185">Reference proteome</keyword>
<protein>
    <submittedName>
        <fullName evidence="1">Uncharacterized protein</fullName>
    </submittedName>
</protein>
<proteinExistence type="predicted"/>
<dbReference type="RefSeq" id="WP_160801958.1">
    <property type="nucleotide sequence ID" value="NZ_WUUL01000008.1"/>
</dbReference>
<comment type="caution">
    <text evidence="1">The sequence shown here is derived from an EMBL/GenBank/DDBJ whole genome shotgun (WGS) entry which is preliminary data.</text>
</comment>
<accession>A0A6I4VSQ3</accession>
<name>A0A6I4VSQ3_9BACL</name>
<evidence type="ECO:0000313" key="1">
    <source>
        <dbReference type="EMBL" id="MXQ54607.1"/>
    </source>
</evidence>
<dbReference type="Proteomes" id="UP000430692">
    <property type="component" value="Unassembled WGS sequence"/>
</dbReference>
<gene>
    <name evidence="1" type="ORF">GSM42_12960</name>
</gene>
<organism evidence="1 2">
    <name type="scientific">Shimazuella alba</name>
    <dbReference type="NCBI Taxonomy" id="2690964"/>
    <lineage>
        <taxon>Bacteria</taxon>
        <taxon>Bacillati</taxon>
        <taxon>Bacillota</taxon>
        <taxon>Bacilli</taxon>
        <taxon>Bacillales</taxon>
        <taxon>Thermoactinomycetaceae</taxon>
        <taxon>Shimazuella</taxon>
    </lineage>
</organism>
<reference evidence="1 2" key="1">
    <citation type="submission" date="2019-12" db="EMBL/GenBank/DDBJ databases">
        <title>Whole-genome analyses of novel actinobacteria.</title>
        <authorList>
            <person name="Sahin N."/>
            <person name="Saygin H."/>
        </authorList>
    </citation>
    <scope>NUCLEOTIDE SEQUENCE [LARGE SCALE GENOMIC DNA]</scope>
    <source>
        <strain evidence="1 2">KC615</strain>
    </source>
</reference>
<dbReference type="EMBL" id="WUUL01000008">
    <property type="protein sequence ID" value="MXQ54607.1"/>
    <property type="molecule type" value="Genomic_DNA"/>
</dbReference>
<sequence>MLKHFIEAKFPYTKGTAIFSAEDCTVTYRGETFPAKKAYAVDYSPCSKKENTITVTGGRVTLSVKKTGFHPAQRTDKLIYGIYPSSEEPAIIKVT</sequence>
<dbReference type="AlphaFoldDB" id="A0A6I4VSQ3"/>
<evidence type="ECO:0000313" key="2">
    <source>
        <dbReference type="Proteomes" id="UP000430692"/>
    </source>
</evidence>